<protein>
    <recommendedName>
        <fullName evidence="1">EVE domain-containing protein</fullName>
    </recommendedName>
</protein>
<dbReference type="EMBL" id="VEPZ02001200">
    <property type="protein sequence ID" value="KAE8687700.1"/>
    <property type="molecule type" value="Genomic_DNA"/>
</dbReference>
<dbReference type="GO" id="GO:0005634">
    <property type="term" value="C:nucleus"/>
    <property type="evidence" value="ECO:0007669"/>
    <property type="project" value="TreeGrafter"/>
</dbReference>
<dbReference type="InterPro" id="IPR015947">
    <property type="entry name" value="PUA-like_sf"/>
</dbReference>
<dbReference type="InterPro" id="IPR002740">
    <property type="entry name" value="EVE_domain"/>
</dbReference>
<proteinExistence type="predicted"/>
<dbReference type="AlphaFoldDB" id="A0A6A2Z8C0"/>
<gene>
    <name evidence="2" type="ORF">F3Y22_tig00111008pilonHSYRG00025</name>
</gene>
<keyword evidence="3" id="KW-1185">Reference proteome</keyword>
<accession>A0A6A2Z8C0</accession>
<evidence type="ECO:0000313" key="3">
    <source>
        <dbReference type="Proteomes" id="UP000436088"/>
    </source>
</evidence>
<comment type="caution">
    <text evidence="2">The sequence shown here is derived from an EMBL/GenBank/DDBJ whole genome shotgun (WGS) entry which is preliminary data.</text>
</comment>
<dbReference type="Gene3D" id="3.10.590.10">
    <property type="entry name" value="ph1033 like domains"/>
    <property type="match status" value="1"/>
</dbReference>
<sequence>MKVGDLCFFYHSGATARRVVGVVSVVKKWYAEDSDLNSEALVDVKAVGEMRRQVDLKDMKQDGELKGFIMFRQQRLSVLPVAEKVWERICELENGFEGDGFDIGKDGGDDAGV</sequence>
<dbReference type="InterPro" id="IPR052181">
    <property type="entry name" value="5hmC_binding"/>
</dbReference>
<organism evidence="2 3">
    <name type="scientific">Hibiscus syriacus</name>
    <name type="common">Rose of Sharon</name>
    <dbReference type="NCBI Taxonomy" id="106335"/>
    <lineage>
        <taxon>Eukaryota</taxon>
        <taxon>Viridiplantae</taxon>
        <taxon>Streptophyta</taxon>
        <taxon>Embryophyta</taxon>
        <taxon>Tracheophyta</taxon>
        <taxon>Spermatophyta</taxon>
        <taxon>Magnoliopsida</taxon>
        <taxon>eudicotyledons</taxon>
        <taxon>Gunneridae</taxon>
        <taxon>Pentapetalae</taxon>
        <taxon>rosids</taxon>
        <taxon>malvids</taxon>
        <taxon>Malvales</taxon>
        <taxon>Malvaceae</taxon>
        <taxon>Malvoideae</taxon>
        <taxon>Hibiscus</taxon>
    </lineage>
</organism>
<feature type="domain" description="EVE" evidence="1">
    <location>
        <begin position="1"/>
        <end position="92"/>
    </location>
</feature>
<dbReference type="SUPFAM" id="SSF88697">
    <property type="entry name" value="PUA domain-like"/>
    <property type="match status" value="1"/>
</dbReference>
<dbReference type="Pfam" id="PF01878">
    <property type="entry name" value="EVE"/>
    <property type="match status" value="1"/>
</dbReference>
<name>A0A6A2Z8C0_HIBSY</name>
<dbReference type="Proteomes" id="UP000436088">
    <property type="component" value="Unassembled WGS sequence"/>
</dbReference>
<dbReference type="PANTHER" id="PTHR14087:SF8">
    <property type="entry name" value="OS03G0676100 PROTEIN"/>
    <property type="match status" value="1"/>
</dbReference>
<reference evidence="2" key="1">
    <citation type="submission" date="2019-09" db="EMBL/GenBank/DDBJ databases">
        <title>Draft genome information of white flower Hibiscus syriacus.</title>
        <authorList>
            <person name="Kim Y.-M."/>
        </authorList>
    </citation>
    <scope>NUCLEOTIDE SEQUENCE [LARGE SCALE GENOMIC DNA]</scope>
    <source>
        <strain evidence="2">YM2019G1</strain>
    </source>
</reference>
<dbReference type="PANTHER" id="PTHR14087">
    <property type="entry name" value="THYMOCYTE NUCLEAR PROTEIN 1"/>
    <property type="match status" value="1"/>
</dbReference>
<evidence type="ECO:0000313" key="2">
    <source>
        <dbReference type="EMBL" id="KAE8687700.1"/>
    </source>
</evidence>
<evidence type="ECO:0000259" key="1">
    <source>
        <dbReference type="Pfam" id="PF01878"/>
    </source>
</evidence>